<accession>A0A2P4QD40</accession>
<gene>
    <name evidence="1" type="ORF">GLOIN_2v1563251</name>
</gene>
<dbReference type="Proteomes" id="UP000018888">
    <property type="component" value="Unassembled WGS sequence"/>
</dbReference>
<dbReference type="EMBL" id="AUPC02000059">
    <property type="protein sequence ID" value="POG75561.1"/>
    <property type="molecule type" value="Genomic_DNA"/>
</dbReference>
<name>A0A2P4QD40_RHIID</name>
<evidence type="ECO:0000313" key="1">
    <source>
        <dbReference type="EMBL" id="POG75561.1"/>
    </source>
</evidence>
<evidence type="ECO:0000313" key="2">
    <source>
        <dbReference type="Proteomes" id="UP000018888"/>
    </source>
</evidence>
<comment type="caution">
    <text evidence="1">The sequence shown here is derived from an EMBL/GenBank/DDBJ whole genome shotgun (WGS) entry which is preliminary data.</text>
</comment>
<dbReference type="AlphaFoldDB" id="A0A2P4QD40"/>
<reference evidence="1 2" key="1">
    <citation type="journal article" date="2013" name="Proc. Natl. Acad. Sci. U.S.A.">
        <title>Genome of an arbuscular mycorrhizal fungus provides insight into the oldest plant symbiosis.</title>
        <authorList>
            <person name="Tisserant E."/>
            <person name="Malbreil M."/>
            <person name="Kuo A."/>
            <person name="Kohler A."/>
            <person name="Symeonidi A."/>
            <person name="Balestrini R."/>
            <person name="Charron P."/>
            <person name="Duensing N."/>
            <person name="Frei Dit Frey N."/>
            <person name="Gianinazzi-Pearson V."/>
            <person name="Gilbert L.B."/>
            <person name="Handa Y."/>
            <person name="Herr J.R."/>
            <person name="Hijri M."/>
            <person name="Koul R."/>
            <person name="Kawaguchi M."/>
            <person name="Krajinski F."/>
            <person name="Lammers P.J."/>
            <person name="Masclaux F.G."/>
            <person name="Murat C."/>
            <person name="Morin E."/>
            <person name="Ndikumana S."/>
            <person name="Pagni M."/>
            <person name="Petitpierre D."/>
            <person name="Requena N."/>
            <person name="Rosikiewicz P."/>
            <person name="Riley R."/>
            <person name="Saito K."/>
            <person name="San Clemente H."/>
            <person name="Shapiro H."/>
            <person name="van Tuinen D."/>
            <person name="Becard G."/>
            <person name="Bonfante P."/>
            <person name="Paszkowski U."/>
            <person name="Shachar-Hill Y.Y."/>
            <person name="Tuskan G.A."/>
            <person name="Young P.W."/>
            <person name="Sanders I.R."/>
            <person name="Henrissat B."/>
            <person name="Rensing S.A."/>
            <person name="Grigoriev I.V."/>
            <person name="Corradi N."/>
            <person name="Roux C."/>
            <person name="Martin F."/>
        </authorList>
    </citation>
    <scope>NUCLEOTIDE SEQUENCE [LARGE SCALE GENOMIC DNA]</scope>
    <source>
        <strain evidence="1 2">DAOM 197198</strain>
    </source>
</reference>
<sequence>MWNLQGLQHLSHSSHMIVPHCLFLHKSTFALYLLFKKKPRPNTFINIFFAKRERIKFLKRCTNFVAS</sequence>
<organism evidence="1 2">
    <name type="scientific">Rhizophagus irregularis (strain DAOM 181602 / DAOM 197198 / MUCL 43194)</name>
    <name type="common">Arbuscular mycorrhizal fungus</name>
    <name type="synonym">Glomus intraradices</name>
    <dbReference type="NCBI Taxonomy" id="747089"/>
    <lineage>
        <taxon>Eukaryota</taxon>
        <taxon>Fungi</taxon>
        <taxon>Fungi incertae sedis</taxon>
        <taxon>Mucoromycota</taxon>
        <taxon>Glomeromycotina</taxon>
        <taxon>Glomeromycetes</taxon>
        <taxon>Glomerales</taxon>
        <taxon>Glomeraceae</taxon>
        <taxon>Rhizophagus</taxon>
    </lineage>
</organism>
<reference evidence="1 2" key="2">
    <citation type="journal article" date="2018" name="New Phytol.">
        <title>High intraspecific genome diversity in the model arbuscular mycorrhizal symbiont Rhizophagus irregularis.</title>
        <authorList>
            <person name="Chen E.C.H."/>
            <person name="Morin E."/>
            <person name="Beaudet D."/>
            <person name="Noel J."/>
            <person name="Yildirir G."/>
            <person name="Ndikumana S."/>
            <person name="Charron P."/>
            <person name="St-Onge C."/>
            <person name="Giorgi J."/>
            <person name="Kruger M."/>
            <person name="Marton T."/>
            <person name="Ropars J."/>
            <person name="Grigoriev I.V."/>
            <person name="Hainaut M."/>
            <person name="Henrissat B."/>
            <person name="Roux C."/>
            <person name="Martin F."/>
            <person name="Corradi N."/>
        </authorList>
    </citation>
    <scope>NUCLEOTIDE SEQUENCE [LARGE SCALE GENOMIC DNA]</scope>
    <source>
        <strain evidence="1 2">DAOM 197198</strain>
    </source>
</reference>
<proteinExistence type="predicted"/>
<keyword evidence="2" id="KW-1185">Reference proteome</keyword>
<protein>
    <submittedName>
        <fullName evidence="1">Uncharacterized protein</fullName>
    </submittedName>
</protein>